<keyword evidence="3" id="KW-1185">Reference proteome</keyword>
<gene>
    <name evidence="2" type="ORF">OHU17_37500</name>
</gene>
<accession>A0ABZ1S0A0</accession>
<dbReference type="RefSeq" id="WP_328777792.1">
    <property type="nucleotide sequence ID" value="NZ_CP108058.1"/>
</dbReference>
<protein>
    <submittedName>
        <fullName evidence="2">Acyl-CoA carboxylase subunit epsilon</fullName>
    </submittedName>
</protein>
<evidence type="ECO:0000313" key="3">
    <source>
        <dbReference type="Proteomes" id="UP001432075"/>
    </source>
</evidence>
<geneLocation type="plasmid" evidence="2 3">
    <name>unnamed1</name>
</geneLocation>
<keyword evidence="2" id="KW-0614">Plasmid</keyword>
<dbReference type="EMBL" id="CP108058">
    <property type="protein sequence ID" value="WUO51539.1"/>
    <property type="molecule type" value="Genomic_DNA"/>
</dbReference>
<feature type="region of interest" description="Disordered" evidence="1">
    <location>
        <begin position="42"/>
        <end position="75"/>
    </location>
</feature>
<dbReference type="InterPro" id="IPR032716">
    <property type="entry name" value="ACC_epsilon"/>
</dbReference>
<proteinExistence type="predicted"/>
<organism evidence="2 3">
    <name type="scientific">Streptomyces goshikiensis</name>
    <dbReference type="NCBI Taxonomy" id="1942"/>
    <lineage>
        <taxon>Bacteria</taxon>
        <taxon>Bacillati</taxon>
        <taxon>Actinomycetota</taxon>
        <taxon>Actinomycetes</taxon>
        <taxon>Kitasatosporales</taxon>
        <taxon>Streptomycetaceae</taxon>
        <taxon>Streptomyces</taxon>
    </lineage>
</organism>
<reference evidence="2" key="1">
    <citation type="submission" date="2022-10" db="EMBL/GenBank/DDBJ databases">
        <title>The complete genomes of actinobacterial strains from the NBC collection.</title>
        <authorList>
            <person name="Joergensen T.S."/>
            <person name="Alvarez Arevalo M."/>
            <person name="Sterndorff E.B."/>
            <person name="Faurdal D."/>
            <person name="Vuksanovic O."/>
            <person name="Mourched A.-S."/>
            <person name="Charusanti P."/>
            <person name="Shaw S."/>
            <person name="Blin K."/>
            <person name="Weber T."/>
        </authorList>
    </citation>
    <scope>NUCLEOTIDE SEQUENCE</scope>
    <source>
        <strain evidence="2">NBC_00283</strain>
        <plasmid evidence="2">unnamed1</plasmid>
    </source>
</reference>
<name>A0ABZ1S0A0_9ACTN</name>
<dbReference type="Pfam" id="PF13822">
    <property type="entry name" value="ACC_epsilon"/>
    <property type="match status" value="1"/>
</dbReference>
<evidence type="ECO:0000313" key="2">
    <source>
        <dbReference type="EMBL" id="WUO51539.1"/>
    </source>
</evidence>
<evidence type="ECO:0000256" key="1">
    <source>
        <dbReference type="SAM" id="MobiDB-lite"/>
    </source>
</evidence>
<dbReference type="Proteomes" id="UP001432075">
    <property type="component" value="Plasmid unnamed1"/>
</dbReference>
<sequence>MDTQRTARLAPQLCVVRGEPTPEEIAAVTAVLLRLAATVPSGPAEHADAFPAAPSPGWRRTGPHRPAGAWRTYPQ</sequence>